<feature type="binding site" evidence="15">
    <location>
        <begin position="39"/>
        <end position="46"/>
    </location>
    <ligand>
        <name>ATP</name>
        <dbReference type="ChEBI" id="CHEBI:30616"/>
    </ligand>
</feature>
<comment type="catalytic activity">
    <reaction evidence="14">
        <text>ATP + H2O = ADP + phosphate + H(+)</text>
        <dbReference type="Rhea" id="RHEA:13065"/>
        <dbReference type="ChEBI" id="CHEBI:15377"/>
        <dbReference type="ChEBI" id="CHEBI:15378"/>
        <dbReference type="ChEBI" id="CHEBI:30616"/>
        <dbReference type="ChEBI" id="CHEBI:43474"/>
        <dbReference type="ChEBI" id="CHEBI:456216"/>
        <dbReference type="EC" id="5.6.2.4"/>
    </reaction>
</comment>
<evidence type="ECO:0000256" key="9">
    <source>
        <dbReference type="ARBA" id="ARBA00023125"/>
    </source>
</evidence>
<evidence type="ECO:0000259" key="17">
    <source>
        <dbReference type="PROSITE" id="PS51217"/>
    </source>
</evidence>
<dbReference type="Gene3D" id="3.40.50.300">
    <property type="entry name" value="P-loop containing nucleotide triphosphate hydrolases"/>
    <property type="match status" value="2"/>
</dbReference>
<dbReference type="PANTHER" id="PTHR11070:SF59">
    <property type="entry name" value="DNA 3'-5' HELICASE"/>
    <property type="match status" value="1"/>
</dbReference>
<keyword evidence="4" id="KW-0227">DNA damage</keyword>
<evidence type="ECO:0000256" key="3">
    <source>
        <dbReference type="ARBA" id="ARBA00022741"/>
    </source>
</evidence>
<keyword evidence="5 15" id="KW-0378">Hydrolase</keyword>
<dbReference type="Proteomes" id="UP000187085">
    <property type="component" value="Unassembled WGS sequence"/>
</dbReference>
<evidence type="ECO:0000256" key="2">
    <source>
        <dbReference type="ARBA" id="ARBA00022722"/>
    </source>
</evidence>
<dbReference type="EMBL" id="MRDE01000007">
    <property type="protein sequence ID" value="OMH29019.1"/>
    <property type="molecule type" value="Genomic_DNA"/>
</dbReference>
<keyword evidence="6 15" id="KW-0347">Helicase</keyword>
<evidence type="ECO:0000313" key="19">
    <source>
        <dbReference type="Proteomes" id="UP000187085"/>
    </source>
</evidence>
<keyword evidence="19" id="KW-1185">Reference proteome</keyword>
<keyword evidence="11" id="KW-0413">Isomerase</keyword>
<gene>
    <name evidence="18" type="ORF">BKD30_01485</name>
</gene>
<dbReference type="InterPro" id="IPR014016">
    <property type="entry name" value="UvrD-like_ATP-bd"/>
</dbReference>
<evidence type="ECO:0000256" key="6">
    <source>
        <dbReference type="ARBA" id="ARBA00022806"/>
    </source>
</evidence>
<dbReference type="Gene3D" id="1.10.10.160">
    <property type="match status" value="1"/>
</dbReference>
<evidence type="ECO:0000256" key="12">
    <source>
        <dbReference type="ARBA" id="ARBA00034617"/>
    </source>
</evidence>
<evidence type="ECO:0000256" key="4">
    <source>
        <dbReference type="ARBA" id="ARBA00022763"/>
    </source>
</evidence>
<proteinExistence type="inferred from homology"/>
<dbReference type="Gene3D" id="1.10.486.10">
    <property type="entry name" value="PCRA, domain 4"/>
    <property type="match status" value="1"/>
</dbReference>
<dbReference type="InterPro" id="IPR014017">
    <property type="entry name" value="DNA_helicase_UvrD-like_C"/>
</dbReference>
<dbReference type="InterPro" id="IPR011604">
    <property type="entry name" value="PDDEXK-like_dom_sf"/>
</dbReference>
<evidence type="ECO:0000313" key="18">
    <source>
        <dbReference type="EMBL" id="OMH29019.1"/>
    </source>
</evidence>
<evidence type="ECO:0000256" key="10">
    <source>
        <dbReference type="ARBA" id="ARBA00023204"/>
    </source>
</evidence>
<evidence type="ECO:0000256" key="1">
    <source>
        <dbReference type="ARBA" id="ARBA00009922"/>
    </source>
</evidence>
<feature type="domain" description="UvrD-like helicase ATP-binding" evidence="16">
    <location>
        <begin position="18"/>
        <end position="317"/>
    </location>
</feature>
<keyword evidence="7" id="KW-0269">Exonuclease</keyword>
<comment type="catalytic activity">
    <reaction evidence="12">
        <text>Couples ATP hydrolysis with the unwinding of duplex DNA by translocating in the 3'-5' direction.</text>
        <dbReference type="EC" id="5.6.2.4"/>
    </reaction>
</comment>
<evidence type="ECO:0000256" key="15">
    <source>
        <dbReference type="PROSITE-ProRule" id="PRU00560"/>
    </source>
</evidence>
<dbReference type="GO" id="GO:0043138">
    <property type="term" value="F:3'-5' DNA helicase activity"/>
    <property type="evidence" value="ECO:0007669"/>
    <property type="project" value="UniProtKB-EC"/>
</dbReference>
<dbReference type="GO" id="GO:0005829">
    <property type="term" value="C:cytosol"/>
    <property type="evidence" value="ECO:0007669"/>
    <property type="project" value="TreeGrafter"/>
</dbReference>
<dbReference type="GO" id="GO:0004527">
    <property type="term" value="F:exonuclease activity"/>
    <property type="evidence" value="ECO:0007669"/>
    <property type="project" value="UniProtKB-KW"/>
</dbReference>
<dbReference type="EC" id="5.6.2.4" evidence="13"/>
<dbReference type="PROSITE" id="PS51198">
    <property type="entry name" value="UVRD_HELICASE_ATP_BIND"/>
    <property type="match status" value="1"/>
</dbReference>
<dbReference type="Gene3D" id="3.90.320.10">
    <property type="match status" value="1"/>
</dbReference>
<dbReference type="GO" id="GO:0033202">
    <property type="term" value="C:DNA helicase complex"/>
    <property type="evidence" value="ECO:0007669"/>
    <property type="project" value="TreeGrafter"/>
</dbReference>
<dbReference type="GO" id="GO:0003677">
    <property type="term" value="F:DNA binding"/>
    <property type="evidence" value="ECO:0007669"/>
    <property type="project" value="UniProtKB-KW"/>
</dbReference>
<dbReference type="AlphaFoldDB" id="A0A1R1LNA6"/>
<keyword evidence="2" id="KW-0540">Nuclease</keyword>
<dbReference type="InterPro" id="IPR038726">
    <property type="entry name" value="PDDEXK_AddAB-type"/>
</dbReference>
<dbReference type="Pfam" id="PF12705">
    <property type="entry name" value="PDDEXK_1"/>
    <property type="match status" value="1"/>
</dbReference>
<dbReference type="OrthoDB" id="5240387at2"/>
<evidence type="ECO:0000256" key="13">
    <source>
        <dbReference type="ARBA" id="ARBA00034808"/>
    </source>
</evidence>
<comment type="caution">
    <text evidence="18">The sequence shown here is derived from an EMBL/GenBank/DDBJ whole genome shotgun (WGS) entry which is preliminary data.</text>
</comment>
<dbReference type="GO" id="GO:0000725">
    <property type="term" value="P:recombinational repair"/>
    <property type="evidence" value="ECO:0007669"/>
    <property type="project" value="TreeGrafter"/>
</dbReference>
<keyword evidence="10" id="KW-0234">DNA repair</keyword>
<dbReference type="InterPro" id="IPR000212">
    <property type="entry name" value="DNA_helicase_UvrD/REP"/>
</dbReference>
<dbReference type="InterPro" id="IPR027417">
    <property type="entry name" value="P-loop_NTPase"/>
</dbReference>
<dbReference type="STRING" id="554083.BKD30_01485"/>
<dbReference type="GO" id="GO:0005524">
    <property type="term" value="F:ATP binding"/>
    <property type="evidence" value="ECO:0007669"/>
    <property type="project" value="UniProtKB-UniRule"/>
</dbReference>
<reference evidence="18 19" key="1">
    <citation type="submission" date="2016-12" db="EMBL/GenBank/DDBJ databases">
        <title>Draft genome of Tersicoccus phoenicis 1P05MA.</title>
        <authorList>
            <person name="Nakajima Y."/>
            <person name="Yoshizawa S."/>
            <person name="Nakamura K."/>
            <person name="Ogura Y."/>
            <person name="Hayashi T."/>
            <person name="Kogure K."/>
        </authorList>
    </citation>
    <scope>NUCLEOTIDE SEQUENCE [LARGE SCALE GENOMIC DNA]</scope>
    <source>
        <strain evidence="18 19">1p05MA</strain>
    </source>
</reference>
<evidence type="ECO:0000256" key="7">
    <source>
        <dbReference type="ARBA" id="ARBA00022839"/>
    </source>
</evidence>
<protein>
    <recommendedName>
        <fullName evidence="13">DNA 3'-5' helicase</fullName>
        <ecNumber evidence="13">5.6.2.4</ecNumber>
    </recommendedName>
</protein>
<dbReference type="SUPFAM" id="SSF52540">
    <property type="entry name" value="P-loop containing nucleoside triphosphate hydrolases"/>
    <property type="match status" value="1"/>
</dbReference>
<keyword evidence="8 15" id="KW-0067">ATP-binding</keyword>
<evidence type="ECO:0000256" key="8">
    <source>
        <dbReference type="ARBA" id="ARBA00022840"/>
    </source>
</evidence>
<organism evidence="18 19">
    <name type="scientific">Tersicoccus phoenicis</name>
    <dbReference type="NCBI Taxonomy" id="554083"/>
    <lineage>
        <taxon>Bacteria</taxon>
        <taxon>Bacillati</taxon>
        <taxon>Actinomycetota</taxon>
        <taxon>Actinomycetes</taxon>
        <taxon>Micrococcales</taxon>
        <taxon>Micrococcaceae</taxon>
        <taxon>Tersicoccus</taxon>
    </lineage>
</organism>
<evidence type="ECO:0000256" key="11">
    <source>
        <dbReference type="ARBA" id="ARBA00023235"/>
    </source>
</evidence>
<accession>A0A1R1LNA6</accession>
<evidence type="ECO:0000256" key="14">
    <source>
        <dbReference type="ARBA" id="ARBA00048988"/>
    </source>
</evidence>
<comment type="similarity">
    <text evidence="1">Belongs to the helicase family. UvrD subfamily.</text>
</comment>
<keyword evidence="3 15" id="KW-0547">Nucleotide-binding</keyword>
<feature type="domain" description="UvrD-like helicase C-terminal" evidence="17">
    <location>
        <begin position="322"/>
        <end position="626"/>
    </location>
</feature>
<evidence type="ECO:0000256" key="5">
    <source>
        <dbReference type="ARBA" id="ARBA00022801"/>
    </source>
</evidence>
<sequence>MSSDVVEATGALSGAPVLDADQRAVAEAPAGHGALVVLGAPGTGKSTVLIERAVHAVDAGTDAAGVLLLAPSRRSATRLRDTLTARLDRTVASSPARSWQAYAFDLLRRARVEKFLALPAPPRLLSGAEQDQIIADLLSGHRAGHGAPLVWPTDLEHALRTRGFRQEVRQLFDRLTEYGLTAEDLGRLGEARGRADWVAAARLYREYRDVLDLRMPEAFDPAGIITEARRVLQENPAFLAAERARLALILVDDLQEATPAIHELLYVIGADTDIVLTASAESVVQGFRGARPDLLAGLDDHLPGLRTRTLTTSWRLGTGTSAAWRRVADRIPVTGGGTHGRVLDPRPGAGVTAPDAAVEAHVVASDLHESRFVAQRLLEAHLHEQRPWASLAVIARTGGKLTSLARSLTQHGVPIRLPAAERPVRDEVAVAALLDLYAVSLGRRPLTAELAITLLTSRFGGGSALGLRRLRQQLRAAELEAGGGRASDELLIEALQAPGALAGLTRDAQPARVIAAMLAAGTAAAEQTDPTPETVLWALWQASGAERRWVREALGGGAVGERADRDLDAMMALFQTAERYVDQLPGASPAQFLDYVAGQEVPMDTLADRAPVGDAVELLTPASAAGREWDIVIVAGLQDGVWPNPRLRGELLGSTELVDILDAGPEVAAQRDVQARLRQIRHDELRSFSVAVSRARRRLICVGVDAEDEQPSAFLDLVDPWPDPTGPRPHTTVGRPVTLRALVAELRQYAQSDDAAERSAAVAQLARLAAVGQDTPGGGENGVVVPGAHPGAWWGLLPLSTDEPIVAAGETVTVSPSRITAVQDSPLNWFVQTAGGQEATDFARSLGTLVHGIAEHLPEGSRADLGAELSRRWAQLALPESWETDKEYERARTMVDRFAEYVSLSRTQGRVLLHVEQDFTVELHPVDGAAGQGPVHAVLRGQVDRLEIDDQGRLFIADLKTGKRKPRSDEMPAHPQLGAYQVAVAAGGFADGDRPGGAALVNVGTGEKKVSVQPQAPLAEGETWAPDLVRSAASTMTGATFEARHQPGERPHCTLPGVCPLCAAGRQVTE</sequence>
<dbReference type="InterPro" id="IPR013986">
    <property type="entry name" value="DExx_box_DNA_helicase_dom_sf"/>
</dbReference>
<dbReference type="PANTHER" id="PTHR11070">
    <property type="entry name" value="UVRD / RECB / PCRA DNA HELICASE FAMILY MEMBER"/>
    <property type="match status" value="1"/>
</dbReference>
<evidence type="ECO:0000259" key="16">
    <source>
        <dbReference type="PROSITE" id="PS51198"/>
    </source>
</evidence>
<name>A0A1R1LNA6_9MICC</name>
<dbReference type="PROSITE" id="PS51217">
    <property type="entry name" value="UVRD_HELICASE_CTER"/>
    <property type="match status" value="1"/>
</dbReference>
<dbReference type="Pfam" id="PF00580">
    <property type="entry name" value="UvrD-helicase"/>
    <property type="match status" value="1"/>
</dbReference>
<keyword evidence="9" id="KW-0238">DNA-binding</keyword>
<dbReference type="RefSeq" id="WP_076701007.1">
    <property type="nucleotide sequence ID" value="NZ_MRDE01000007.1"/>
</dbReference>